<keyword evidence="2" id="KW-0813">Transport</keyword>
<keyword evidence="4" id="KW-0547">Nucleotide-binding</keyword>
<keyword evidence="3" id="KW-0472">Membrane</keyword>
<dbReference type="InterPro" id="IPR052156">
    <property type="entry name" value="BCAA_Transport_ATP-bd_LivF"/>
</dbReference>
<dbReference type="GO" id="GO:0015807">
    <property type="term" value="P:L-amino acid transport"/>
    <property type="evidence" value="ECO:0007669"/>
    <property type="project" value="TreeGrafter"/>
</dbReference>
<protein>
    <submittedName>
        <fullName evidence="8">Branched-chain amino acid transport system ATP-binding protein</fullName>
    </submittedName>
</protein>
<evidence type="ECO:0000259" key="7">
    <source>
        <dbReference type="PROSITE" id="PS50893"/>
    </source>
</evidence>
<dbReference type="PANTHER" id="PTHR43820:SF4">
    <property type="entry name" value="HIGH-AFFINITY BRANCHED-CHAIN AMINO ACID TRANSPORT ATP-BINDING PROTEIN LIVF"/>
    <property type="match status" value="1"/>
</dbReference>
<dbReference type="InterPro" id="IPR017871">
    <property type="entry name" value="ABC_transporter-like_CS"/>
</dbReference>
<accession>A0A7W9TLH3</accession>
<dbReference type="PANTHER" id="PTHR43820">
    <property type="entry name" value="HIGH-AFFINITY BRANCHED-CHAIN AMINO ACID TRANSPORT ATP-BINDING PROTEIN LIVF"/>
    <property type="match status" value="1"/>
</dbReference>
<feature type="domain" description="ABC transporter" evidence="7">
    <location>
        <begin position="6"/>
        <end position="237"/>
    </location>
</feature>
<proteinExistence type="inferred from homology"/>
<dbReference type="PIRSF" id="PIRSF039137">
    <property type="entry name" value="ABC_branched_ATPase"/>
    <property type="match status" value="1"/>
</dbReference>
<comment type="caution">
    <text evidence="8">The sequence shown here is derived from an EMBL/GenBank/DDBJ whole genome shotgun (WGS) entry which is preliminary data.</text>
</comment>
<evidence type="ECO:0000256" key="2">
    <source>
        <dbReference type="ARBA" id="ARBA00022448"/>
    </source>
</evidence>
<gene>
    <name evidence="8" type="ORF">HNR28_000341</name>
</gene>
<sequence>MTAPLLQIEDLRVSYGHIQALKGISLHVQEKEVVAILGANGAGKTTLMRTLSGLITPQSGKITFAGHDTTRMGADRIVRLGIGQSPEGRRVFGTLSVEENLRMGGFTRPAGETEASCEHVYKIFPRLYERRAQLAGTLSGGEQQMLAIGRALVTKPRLLLLDEPSLGLAPIIVRNIFQVLREVRDTGVTILIVEQNARMALKLADRGYVLEVGKLSHEGSSRELLSSPEIQAAYLGH</sequence>
<dbReference type="SMART" id="SM00382">
    <property type="entry name" value="AAA"/>
    <property type="match status" value="1"/>
</dbReference>
<evidence type="ECO:0000313" key="9">
    <source>
        <dbReference type="Proteomes" id="UP000541136"/>
    </source>
</evidence>
<evidence type="ECO:0000256" key="3">
    <source>
        <dbReference type="ARBA" id="ARBA00022475"/>
    </source>
</evidence>
<dbReference type="Pfam" id="PF00005">
    <property type="entry name" value="ABC_tran"/>
    <property type="match status" value="1"/>
</dbReference>
<dbReference type="GO" id="GO:0015658">
    <property type="term" value="F:branched-chain amino acid transmembrane transporter activity"/>
    <property type="evidence" value="ECO:0007669"/>
    <property type="project" value="InterPro"/>
</dbReference>
<dbReference type="Gene3D" id="3.40.50.300">
    <property type="entry name" value="P-loop containing nucleotide triphosphate hydrolases"/>
    <property type="match status" value="1"/>
</dbReference>
<dbReference type="GO" id="GO:0005524">
    <property type="term" value="F:ATP binding"/>
    <property type="evidence" value="ECO:0007669"/>
    <property type="project" value="UniProtKB-KW"/>
</dbReference>
<dbReference type="Proteomes" id="UP000541136">
    <property type="component" value="Unassembled WGS sequence"/>
</dbReference>
<reference evidence="8 9" key="1">
    <citation type="submission" date="2020-08" db="EMBL/GenBank/DDBJ databases">
        <title>Genomic Encyclopedia of Type Strains, Phase IV (KMG-IV): sequencing the most valuable type-strain genomes for metagenomic binning, comparative biology and taxonomic classification.</title>
        <authorList>
            <person name="Goeker M."/>
        </authorList>
    </citation>
    <scope>NUCLEOTIDE SEQUENCE [LARGE SCALE GENOMIC DNA]</scope>
    <source>
        <strain evidence="8 9">DSM 12141</strain>
    </source>
</reference>
<dbReference type="RefSeq" id="WP_043682987.1">
    <property type="nucleotide sequence ID" value="NZ_JACHIB010000002.1"/>
</dbReference>
<keyword evidence="6" id="KW-0029">Amino-acid transport</keyword>
<evidence type="ECO:0000256" key="6">
    <source>
        <dbReference type="ARBA" id="ARBA00022970"/>
    </source>
</evidence>
<dbReference type="InterPro" id="IPR027417">
    <property type="entry name" value="P-loop_NTPase"/>
</dbReference>
<evidence type="ECO:0000256" key="5">
    <source>
        <dbReference type="ARBA" id="ARBA00022840"/>
    </source>
</evidence>
<dbReference type="InterPro" id="IPR030660">
    <property type="entry name" value="ABC_branched_ATPase_LivF/BraG"/>
</dbReference>
<dbReference type="InterPro" id="IPR003439">
    <property type="entry name" value="ABC_transporter-like_ATP-bd"/>
</dbReference>
<dbReference type="PROSITE" id="PS00211">
    <property type="entry name" value="ABC_TRANSPORTER_1"/>
    <property type="match status" value="1"/>
</dbReference>
<comment type="similarity">
    <text evidence="1">Belongs to the ABC transporter superfamily.</text>
</comment>
<keyword evidence="5 8" id="KW-0067">ATP-binding</keyword>
<dbReference type="AlphaFoldDB" id="A0A7W9TLH3"/>
<dbReference type="SUPFAM" id="SSF52540">
    <property type="entry name" value="P-loop containing nucleoside triphosphate hydrolases"/>
    <property type="match status" value="1"/>
</dbReference>
<name>A0A7W9TLH3_CASDE</name>
<dbReference type="InterPro" id="IPR003593">
    <property type="entry name" value="AAA+_ATPase"/>
</dbReference>
<evidence type="ECO:0000256" key="4">
    <source>
        <dbReference type="ARBA" id="ARBA00022741"/>
    </source>
</evidence>
<evidence type="ECO:0000256" key="1">
    <source>
        <dbReference type="ARBA" id="ARBA00005417"/>
    </source>
</evidence>
<evidence type="ECO:0000313" key="8">
    <source>
        <dbReference type="EMBL" id="MBB6082321.1"/>
    </source>
</evidence>
<organism evidence="8 9">
    <name type="scientific">Castellaniella defragrans</name>
    <name type="common">Alcaligenes defragrans</name>
    <dbReference type="NCBI Taxonomy" id="75697"/>
    <lineage>
        <taxon>Bacteria</taxon>
        <taxon>Pseudomonadati</taxon>
        <taxon>Pseudomonadota</taxon>
        <taxon>Betaproteobacteria</taxon>
        <taxon>Burkholderiales</taxon>
        <taxon>Alcaligenaceae</taxon>
        <taxon>Castellaniella</taxon>
    </lineage>
</organism>
<dbReference type="PROSITE" id="PS50893">
    <property type="entry name" value="ABC_TRANSPORTER_2"/>
    <property type="match status" value="1"/>
</dbReference>
<dbReference type="GO" id="GO:0016887">
    <property type="term" value="F:ATP hydrolysis activity"/>
    <property type="evidence" value="ECO:0007669"/>
    <property type="project" value="InterPro"/>
</dbReference>
<keyword evidence="3" id="KW-1003">Cell membrane</keyword>
<dbReference type="CDD" id="cd03224">
    <property type="entry name" value="ABC_TM1139_LivF_branched"/>
    <property type="match status" value="1"/>
</dbReference>
<dbReference type="EMBL" id="JACHIB010000002">
    <property type="protein sequence ID" value="MBB6082321.1"/>
    <property type="molecule type" value="Genomic_DNA"/>
</dbReference>